<dbReference type="PANTHER" id="PTHR43537:SF50">
    <property type="entry name" value="TRANSCRIPTIONAL REGULATORY PROTEIN"/>
    <property type="match status" value="1"/>
</dbReference>
<accession>A0A1H4AJA1</accession>
<name>A0A1H4AJA1_9RHOB</name>
<dbReference type="STRING" id="89524.SAMN05444370_104253"/>
<protein>
    <submittedName>
        <fullName evidence="5">DNA-binding transcriptional regulator, GntR family</fullName>
    </submittedName>
</protein>
<dbReference type="Gene3D" id="1.10.10.10">
    <property type="entry name" value="Winged helix-like DNA-binding domain superfamily/Winged helix DNA-binding domain"/>
    <property type="match status" value="1"/>
</dbReference>
<evidence type="ECO:0000313" key="6">
    <source>
        <dbReference type="Proteomes" id="UP000198703"/>
    </source>
</evidence>
<evidence type="ECO:0000256" key="3">
    <source>
        <dbReference type="ARBA" id="ARBA00023163"/>
    </source>
</evidence>
<dbReference type="SUPFAM" id="SSF46785">
    <property type="entry name" value="Winged helix' DNA-binding domain"/>
    <property type="match status" value="1"/>
</dbReference>
<evidence type="ECO:0000256" key="1">
    <source>
        <dbReference type="ARBA" id="ARBA00023015"/>
    </source>
</evidence>
<organism evidence="5 6">
    <name type="scientific">Rubrimonas cliftonensis</name>
    <dbReference type="NCBI Taxonomy" id="89524"/>
    <lineage>
        <taxon>Bacteria</taxon>
        <taxon>Pseudomonadati</taxon>
        <taxon>Pseudomonadota</taxon>
        <taxon>Alphaproteobacteria</taxon>
        <taxon>Rhodobacterales</taxon>
        <taxon>Paracoccaceae</taxon>
        <taxon>Rubrimonas</taxon>
    </lineage>
</organism>
<dbReference type="PROSITE" id="PS50949">
    <property type="entry name" value="HTH_GNTR"/>
    <property type="match status" value="1"/>
</dbReference>
<sequence length="227" mass="24641">MTSPGGREAIARRPLAVELADRLRRMIVEGELAPCERISEKALCDRFGVSRTPLREALKVLAREGLVTLTQNRGAAVSALTLADLEEAFPVMAALEALKGELAARAATDQEILAIRLLAEATADAWRAGDRARYLLLNDDFHDQLSRSARNPTLAEITRALDARIRRGRRSASADAARWAKAVAEHGEIAAALARRDAPALGAAMRRHMENTLAALRAMAAEEMETT</sequence>
<dbReference type="PANTHER" id="PTHR43537">
    <property type="entry name" value="TRANSCRIPTIONAL REGULATOR, GNTR FAMILY"/>
    <property type="match status" value="1"/>
</dbReference>
<evidence type="ECO:0000256" key="2">
    <source>
        <dbReference type="ARBA" id="ARBA00023125"/>
    </source>
</evidence>
<reference evidence="5 6" key="1">
    <citation type="submission" date="2016-10" db="EMBL/GenBank/DDBJ databases">
        <authorList>
            <person name="de Groot N.N."/>
        </authorList>
    </citation>
    <scope>NUCLEOTIDE SEQUENCE [LARGE SCALE GENOMIC DNA]</scope>
    <source>
        <strain evidence="5 6">DSM 15345</strain>
    </source>
</reference>
<dbReference type="InterPro" id="IPR036388">
    <property type="entry name" value="WH-like_DNA-bd_sf"/>
</dbReference>
<dbReference type="SMART" id="SM00895">
    <property type="entry name" value="FCD"/>
    <property type="match status" value="1"/>
</dbReference>
<keyword evidence="2 5" id="KW-0238">DNA-binding</keyword>
<dbReference type="PRINTS" id="PR00035">
    <property type="entry name" value="HTHGNTR"/>
</dbReference>
<gene>
    <name evidence="5" type="ORF">SAMN05444370_104253</name>
</gene>
<dbReference type="Pfam" id="PF07729">
    <property type="entry name" value="FCD"/>
    <property type="match status" value="1"/>
</dbReference>
<keyword evidence="3" id="KW-0804">Transcription</keyword>
<dbReference type="InterPro" id="IPR008920">
    <property type="entry name" value="TF_FadR/GntR_C"/>
</dbReference>
<dbReference type="Proteomes" id="UP000198703">
    <property type="component" value="Unassembled WGS sequence"/>
</dbReference>
<dbReference type="AlphaFoldDB" id="A0A1H4AJA1"/>
<dbReference type="EMBL" id="FNQM01000004">
    <property type="protein sequence ID" value="SEA35985.1"/>
    <property type="molecule type" value="Genomic_DNA"/>
</dbReference>
<dbReference type="Gene3D" id="1.20.120.530">
    <property type="entry name" value="GntR ligand-binding domain-like"/>
    <property type="match status" value="1"/>
</dbReference>
<feature type="domain" description="HTH gntR-type" evidence="4">
    <location>
        <begin position="13"/>
        <end position="80"/>
    </location>
</feature>
<dbReference type="GO" id="GO:0003700">
    <property type="term" value="F:DNA-binding transcription factor activity"/>
    <property type="evidence" value="ECO:0007669"/>
    <property type="project" value="InterPro"/>
</dbReference>
<keyword evidence="1" id="KW-0805">Transcription regulation</keyword>
<dbReference type="Pfam" id="PF00392">
    <property type="entry name" value="GntR"/>
    <property type="match status" value="1"/>
</dbReference>
<evidence type="ECO:0000313" key="5">
    <source>
        <dbReference type="EMBL" id="SEA35985.1"/>
    </source>
</evidence>
<dbReference type="GO" id="GO:0003677">
    <property type="term" value="F:DNA binding"/>
    <property type="evidence" value="ECO:0007669"/>
    <property type="project" value="UniProtKB-KW"/>
</dbReference>
<dbReference type="CDD" id="cd07377">
    <property type="entry name" value="WHTH_GntR"/>
    <property type="match status" value="1"/>
</dbReference>
<keyword evidence="6" id="KW-1185">Reference proteome</keyword>
<dbReference type="OrthoDB" id="7620579at2"/>
<dbReference type="InterPro" id="IPR011711">
    <property type="entry name" value="GntR_C"/>
</dbReference>
<dbReference type="InterPro" id="IPR036390">
    <property type="entry name" value="WH_DNA-bd_sf"/>
</dbReference>
<dbReference type="SMART" id="SM00345">
    <property type="entry name" value="HTH_GNTR"/>
    <property type="match status" value="1"/>
</dbReference>
<evidence type="ECO:0000259" key="4">
    <source>
        <dbReference type="PROSITE" id="PS50949"/>
    </source>
</evidence>
<dbReference type="RefSeq" id="WP_093252296.1">
    <property type="nucleotide sequence ID" value="NZ_FNQM01000004.1"/>
</dbReference>
<proteinExistence type="predicted"/>
<dbReference type="SUPFAM" id="SSF48008">
    <property type="entry name" value="GntR ligand-binding domain-like"/>
    <property type="match status" value="1"/>
</dbReference>
<dbReference type="InterPro" id="IPR000524">
    <property type="entry name" value="Tscrpt_reg_HTH_GntR"/>
</dbReference>